<organism evidence="2 3">
    <name type="scientific">Hypholoma sublateritium (strain FD-334 SS-4)</name>
    <dbReference type="NCBI Taxonomy" id="945553"/>
    <lineage>
        <taxon>Eukaryota</taxon>
        <taxon>Fungi</taxon>
        <taxon>Dikarya</taxon>
        <taxon>Basidiomycota</taxon>
        <taxon>Agaricomycotina</taxon>
        <taxon>Agaricomycetes</taxon>
        <taxon>Agaricomycetidae</taxon>
        <taxon>Agaricales</taxon>
        <taxon>Agaricineae</taxon>
        <taxon>Strophariaceae</taxon>
        <taxon>Hypholoma</taxon>
    </lineage>
</organism>
<dbReference type="OrthoDB" id="10031169at2759"/>
<evidence type="ECO:0000313" key="2">
    <source>
        <dbReference type="EMBL" id="KJA13144.1"/>
    </source>
</evidence>
<dbReference type="EMBL" id="KN817780">
    <property type="protein sequence ID" value="KJA13144.1"/>
    <property type="molecule type" value="Genomic_DNA"/>
</dbReference>
<accession>A0A0D2N1S0</accession>
<feature type="domain" description="Aminopeptidase N-like N-terminal" evidence="1">
    <location>
        <begin position="20"/>
        <end position="183"/>
    </location>
</feature>
<dbReference type="AlphaFoldDB" id="A0A0D2N1S0"/>
<gene>
    <name evidence="2" type="ORF">HYPSUDRAFT_73134</name>
</gene>
<dbReference type="Gene3D" id="2.60.40.1730">
    <property type="entry name" value="tricorn interacting facor f3 domain"/>
    <property type="match status" value="1"/>
</dbReference>
<evidence type="ECO:0000313" key="3">
    <source>
        <dbReference type="Proteomes" id="UP000054270"/>
    </source>
</evidence>
<dbReference type="GO" id="GO:0006508">
    <property type="term" value="P:proteolysis"/>
    <property type="evidence" value="ECO:0007669"/>
    <property type="project" value="TreeGrafter"/>
</dbReference>
<sequence>MSSIDLAPADDLFRLPTDLKPTHYHLVIQTDLNDLSFHGAAVISLAVEVETSRIVLNASNLELGKVSLLVSLNESVEKWAIVSTSYDEVYERVTYELKDPLPVNVKATLTIHFSGDINDSRAGYYRSTWAHDGTVEYYSLTKFEAISARKAFPCWDEPLFKATFTVTMISAPDTVNLSNMPALADVVIGTEVGTLAALAPEVADILATGKTQKFRITTFETTPLMSTYIVAYSNGPFKFLETSVAMPLSGKMIPLRVYVTPDLIHQAQSKIPRAIPRYC</sequence>
<dbReference type="OMA" id="RNDTHER"/>
<keyword evidence="3" id="KW-1185">Reference proteome</keyword>
<evidence type="ECO:0000259" key="1">
    <source>
        <dbReference type="Pfam" id="PF17900"/>
    </source>
</evidence>
<dbReference type="Proteomes" id="UP000054270">
    <property type="component" value="Unassembled WGS sequence"/>
</dbReference>
<dbReference type="PANTHER" id="PTHR11533">
    <property type="entry name" value="PROTEASE M1 ZINC METALLOPROTEASE"/>
    <property type="match status" value="1"/>
</dbReference>
<dbReference type="SUPFAM" id="SSF63737">
    <property type="entry name" value="Leukotriene A4 hydrolase N-terminal domain"/>
    <property type="match status" value="1"/>
</dbReference>
<dbReference type="PANTHER" id="PTHR11533:SF174">
    <property type="entry name" value="PUROMYCIN-SENSITIVE AMINOPEPTIDASE-RELATED"/>
    <property type="match status" value="1"/>
</dbReference>
<dbReference type="GO" id="GO:0016020">
    <property type="term" value="C:membrane"/>
    <property type="evidence" value="ECO:0007669"/>
    <property type="project" value="TreeGrafter"/>
</dbReference>
<dbReference type="GO" id="GO:0008270">
    <property type="term" value="F:zinc ion binding"/>
    <property type="evidence" value="ECO:0007669"/>
    <property type="project" value="TreeGrafter"/>
</dbReference>
<dbReference type="GO" id="GO:0005737">
    <property type="term" value="C:cytoplasm"/>
    <property type="evidence" value="ECO:0007669"/>
    <property type="project" value="TreeGrafter"/>
</dbReference>
<dbReference type="GO" id="GO:0042277">
    <property type="term" value="F:peptide binding"/>
    <property type="evidence" value="ECO:0007669"/>
    <property type="project" value="TreeGrafter"/>
</dbReference>
<dbReference type="InterPro" id="IPR045357">
    <property type="entry name" value="Aminopeptidase_N-like_N"/>
</dbReference>
<dbReference type="Pfam" id="PF17900">
    <property type="entry name" value="Peptidase_M1_N"/>
    <property type="match status" value="1"/>
</dbReference>
<dbReference type="InterPro" id="IPR050344">
    <property type="entry name" value="Peptidase_M1_aminopeptidases"/>
</dbReference>
<dbReference type="GO" id="GO:0043171">
    <property type="term" value="P:peptide catabolic process"/>
    <property type="evidence" value="ECO:0007669"/>
    <property type="project" value="TreeGrafter"/>
</dbReference>
<protein>
    <recommendedName>
        <fullName evidence="1">Aminopeptidase N-like N-terminal domain-containing protein</fullName>
    </recommendedName>
</protein>
<dbReference type="InterPro" id="IPR042097">
    <property type="entry name" value="Aminopeptidase_N-like_N_sf"/>
</dbReference>
<dbReference type="STRING" id="945553.A0A0D2N1S0"/>
<reference evidence="3" key="1">
    <citation type="submission" date="2014-04" db="EMBL/GenBank/DDBJ databases">
        <title>Evolutionary Origins and Diversification of the Mycorrhizal Mutualists.</title>
        <authorList>
            <consortium name="DOE Joint Genome Institute"/>
            <consortium name="Mycorrhizal Genomics Consortium"/>
            <person name="Kohler A."/>
            <person name="Kuo A."/>
            <person name="Nagy L.G."/>
            <person name="Floudas D."/>
            <person name="Copeland A."/>
            <person name="Barry K.W."/>
            <person name="Cichocki N."/>
            <person name="Veneault-Fourrey C."/>
            <person name="LaButti K."/>
            <person name="Lindquist E.A."/>
            <person name="Lipzen A."/>
            <person name="Lundell T."/>
            <person name="Morin E."/>
            <person name="Murat C."/>
            <person name="Riley R."/>
            <person name="Ohm R."/>
            <person name="Sun H."/>
            <person name="Tunlid A."/>
            <person name="Henrissat B."/>
            <person name="Grigoriev I.V."/>
            <person name="Hibbett D.S."/>
            <person name="Martin F."/>
        </authorList>
    </citation>
    <scope>NUCLEOTIDE SEQUENCE [LARGE SCALE GENOMIC DNA]</scope>
    <source>
        <strain evidence="3">FD-334 SS-4</strain>
    </source>
</reference>
<dbReference type="GO" id="GO:0005615">
    <property type="term" value="C:extracellular space"/>
    <property type="evidence" value="ECO:0007669"/>
    <property type="project" value="TreeGrafter"/>
</dbReference>
<name>A0A0D2N1S0_HYPSF</name>
<dbReference type="GO" id="GO:0070006">
    <property type="term" value="F:metalloaminopeptidase activity"/>
    <property type="evidence" value="ECO:0007669"/>
    <property type="project" value="TreeGrafter"/>
</dbReference>
<proteinExistence type="predicted"/>